<protein>
    <submittedName>
        <fullName evidence="3">Probable lipoprotein</fullName>
    </submittedName>
</protein>
<evidence type="ECO:0000313" key="3">
    <source>
        <dbReference type="EMBL" id="SNR14230.1"/>
    </source>
</evidence>
<evidence type="ECO:0000256" key="1">
    <source>
        <dbReference type="SAM" id="SignalP"/>
    </source>
</evidence>
<feature type="chain" id="PRO_5013122299" evidence="1">
    <location>
        <begin position="22"/>
        <end position="258"/>
    </location>
</feature>
<name>A0A238U779_9FLAO</name>
<feature type="signal peptide" evidence="1">
    <location>
        <begin position="1"/>
        <end position="21"/>
    </location>
</feature>
<feature type="domain" description="Copper-binding protein MbnP-like" evidence="2">
    <location>
        <begin position="28"/>
        <end position="229"/>
    </location>
</feature>
<proteinExistence type="predicted"/>
<dbReference type="AlphaFoldDB" id="A0A238U779"/>
<keyword evidence="3" id="KW-0449">Lipoprotein</keyword>
<evidence type="ECO:0000259" key="2">
    <source>
        <dbReference type="Pfam" id="PF20243"/>
    </source>
</evidence>
<dbReference type="PROSITE" id="PS51257">
    <property type="entry name" value="PROKAR_LIPOPROTEIN"/>
    <property type="match status" value="1"/>
</dbReference>
<dbReference type="EMBL" id="LT899436">
    <property type="protein sequence ID" value="SNR14230.1"/>
    <property type="molecule type" value="Genomic_DNA"/>
</dbReference>
<dbReference type="Proteomes" id="UP000215214">
    <property type="component" value="Chromosome TJEJU"/>
</dbReference>
<evidence type="ECO:0000313" key="4">
    <source>
        <dbReference type="Proteomes" id="UP000215214"/>
    </source>
</evidence>
<keyword evidence="4" id="KW-1185">Reference proteome</keyword>
<dbReference type="RefSeq" id="WP_095069090.1">
    <property type="nucleotide sequence ID" value="NZ_LT899436.1"/>
</dbReference>
<dbReference type="KEGG" id="tje:TJEJU_0432"/>
<gene>
    <name evidence="3" type="ORF">TJEJU_0432</name>
</gene>
<dbReference type="OrthoDB" id="1422031at2"/>
<organism evidence="3 4">
    <name type="scientific">Tenacibaculum jejuense</name>
    <dbReference type="NCBI Taxonomy" id="584609"/>
    <lineage>
        <taxon>Bacteria</taxon>
        <taxon>Pseudomonadati</taxon>
        <taxon>Bacteroidota</taxon>
        <taxon>Flavobacteriia</taxon>
        <taxon>Flavobacteriales</taxon>
        <taxon>Flavobacteriaceae</taxon>
        <taxon>Tenacibaculum</taxon>
    </lineage>
</organism>
<accession>A0A238U779</accession>
<dbReference type="Pfam" id="PF20243">
    <property type="entry name" value="MbnP"/>
    <property type="match status" value="1"/>
</dbReference>
<sequence length="258" mass="29055">MNKIIVSLITLLLFISCSSNEDDTLQSKKITINFVHKWDDTVVTKADFNTEKFETRNEDKVSIERYRYVLSNIKLVDANNNETNLSDYLLIDLGEEQNLTFETDKTVLNGTYSLDFTFGFTDEDNKDGEYADLNSANFNVPAMLGGGYHYMQFDGKYSSTTTTTPSGFNYHAIKAANIIDPANPVYQDTSIAVKLTDIEVTNSDIIINVNVDINQWFEDPNTWDLNTLNQMLMPNFDAQILMNANGATVFSLSSDSDS</sequence>
<dbReference type="InterPro" id="IPR046863">
    <property type="entry name" value="MbnP-like_dom"/>
</dbReference>
<reference evidence="3 4" key="1">
    <citation type="submission" date="2017-07" db="EMBL/GenBank/DDBJ databases">
        <authorList>
            <person name="Sun Z.S."/>
            <person name="Albrecht U."/>
            <person name="Echele G."/>
            <person name="Lee C.C."/>
        </authorList>
    </citation>
    <scope>NUCLEOTIDE SEQUENCE [LARGE SCALE GENOMIC DNA]</scope>
    <source>
        <strain evidence="4">type strain: KCTC 22618</strain>
    </source>
</reference>
<keyword evidence="1" id="KW-0732">Signal</keyword>